<evidence type="ECO:0000313" key="2">
    <source>
        <dbReference type="EMBL" id="AAY47194.1"/>
    </source>
</evidence>
<dbReference type="KEGG" id="xcb:XC_0103"/>
<dbReference type="EMBL" id="CP000050">
    <property type="protein sequence ID" value="AAY47194.1"/>
    <property type="molecule type" value="Genomic_DNA"/>
</dbReference>
<accession>A0A0H2X2C0</accession>
<dbReference type="Proteomes" id="UP000000420">
    <property type="component" value="Chromosome"/>
</dbReference>
<organism evidence="2 3">
    <name type="scientific">Xanthomonas campestris pv. campestris (strain 8004)</name>
    <dbReference type="NCBI Taxonomy" id="314565"/>
    <lineage>
        <taxon>Bacteria</taxon>
        <taxon>Pseudomonadati</taxon>
        <taxon>Pseudomonadota</taxon>
        <taxon>Gammaproteobacteria</taxon>
        <taxon>Lysobacterales</taxon>
        <taxon>Lysobacteraceae</taxon>
        <taxon>Xanthomonas</taxon>
    </lineage>
</organism>
<evidence type="ECO:0000256" key="1">
    <source>
        <dbReference type="SAM" id="SignalP"/>
    </source>
</evidence>
<feature type="signal peptide" evidence="1">
    <location>
        <begin position="1"/>
        <end position="20"/>
    </location>
</feature>
<name>A0A0H2X2C0_XANC8</name>
<dbReference type="HOGENOM" id="CLU_119101_0_0_6"/>
<gene>
    <name evidence="2" type="ordered locus">XC_0103</name>
</gene>
<sequence>MMRSMILVFFAALCATGAQAVAAAPATEQAQLRVIRTFPADSPAVSQVHRWLLEQPAKMRPPATAAALGQVRTSYVMHASDPARRALLTRTDVAFPERGQTGDAVSIDSCAGDTRLHWTYRWDATSAQAGWQLQASELERVPDCTAAMAALPGAASQG</sequence>
<keyword evidence="1" id="KW-0732">Signal</keyword>
<reference evidence="2 3" key="1">
    <citation type="journal article" date="2005" name="Genome Res.">
        <title>Comparative and functional genomic analyses of the pathogenicity of phytopathogen Xanthomonas campestris pv. campestris.</title>
        <authorList>
            <person name="Qian W."/>
            <person name="Jia Y."/>
            <person name="Ren S.X."/>
            <person name="He Y.Q."/>
            <person name="Feng J.X."/>
            <person name="Lu L.F."/>
            <person name="Sun Q."/>
            <person name="Ying G."/>
            <person name="Tang D.J."/>
            <person name="Tang H."/>
            <person name="Wu W."/>
            <person name="Hao P."/>
            <person name="Wang L."/>
            <person name="Jiang B.L."/>
            <person name="Zeng S."/>
            <person name="Gu W.Y."/>
            <person name="Lu G."/>
            <person name="Rong L."/>
            <person name="Tian Y."/>
            <person name="Yao Z."/>
            <person name="Fu G."/>
            <person name="Chen B."/>
            <person name="Fang R."/>
            <person name="Qiang B."/>
            <person name="Chen Z."/>
            <person name="Zhao G.P."/>
            <person name="Tang J.L."/>
            <person name="He C."/>
        </authorList>
    </citation>
    <scope>NUCLEOTIDE SEQUENCE [LARGE SCALE GENOMIC DNA]</scope>
    <source>
        <strain evidence="2 3">8004</strain>
    </source>
</reference>
<proteinExistence type="predicted"/>
<protein>
    <recommendedName>
        <fullName evidence="4">Secreted protein</fullName>
    </recommendedName>
</protein>
<dbReference type="AlphaFoldDB" id="A0A0H2X2C0"/>
<evidence type="ECO:0008006" key="4">
    <source>
        <dbReference type="Google" id="ProtNLM"/>
    </source>
</evidence>
<evidence type="ECO:0000313" key="3">
    <source>
        <dbReference type="Proteomes" id="UP000000420"/>
    </source>
</evidence>
<feature type="chain" id="PRO_5002601218" description="Secreted protein" evidence="1">
    <location>
        <begin position="21"/>
        <end position="158"/>
    </location>
</feature>